<dbReference type="Pfam" id="PF01018">
    <property type="entry name" value="GTP1_OBG"/>
    <property type="match status" value="1"/>
</dbReference>
<evidence type="ECO:0000256" key="5">
    <source>
        <dbReference type="ARBA" id="ARBA00022741"/>
    </source>
</evidence>
<organism evidence="14">
    <name type="scientific">freshwater metagenome</name>
    <dbReference type="NCBI Taxonomy" id="449393"/>
    <lineage>
        <taxon>unclassified sequences</taxon>
        <taxon>metagenomes</taxon>
        <taxon>ecological metagenomes</taxon>
    </lineage>
</organism>
<evidence type="ECO:0000313" key="13">
    <source>
        <dbReference type="EMBL" id="CAB4322468.1"/>
    </source>
</evidence>
<evidence type="ECO:0000256" key="6">
    <source>
        <dbReference type="ARBA" id="ARBA00022801"/>
    </source>
</evidence>
<evidence type="ECO:0000256" key="9">
    <source>
        <dbReference type="SAM" id="MobiDB-lite"/>
    </source>
</evidence>
<dbReference type="InterPro" id="IPR006073">
    <property type="entry name" value="GTP-bd"/>
</dbReference>
<dbReference type="PROSITE" id="PS00905">
    <property type="entry name" value="GTP1_OBG"/>
    <property type="match status" value="1"/>
</dbReference>
<sequence length="430" mass="45822">MSGFVDECQLNVRGGDGGAGCVAFRREAHVAKGGPDGGDGGSGGSIWLVADRNVASLLAFRDHPHRRAPNGTHGQGKKKHGAGGDDLIVYVPEGTVVLDRDGHVLADLVTKGDRWLAAAGGRGGKGNARFLSNRRRAPSFAEQGELGEEQWLNLELKLMADVALVGFPNVGKSTLISRVSAAKPKIADYPFTTLEPNLGVVRLDDGYEYVVADIPGLIEGASEGKGLGHRFLRHIERARVLVLLIDLAGGVTGSTAEAPAVQAQVLLDELAAYEPDLLDRPRMIIGSRSDLASEPDQSTDGDTSFTTEDGLTLDLRISAVTGAGLPRLTGLMADLVREARSFEPEPEGFIVHRPIAEGFRIEREDDGSYRVVGRQAERAVALSDLTNLEALDFAHGRLKKLGVDKALARAGAQEGDIVRIGGLNFQYEED</sequence>
<dbReference type="Pfam" id="PF09269">
    <property type="entry name" value="DUF1967"/>
    <property type="match status" value="1"/>
</dbReference>
<name>A0A6J7J844_9ZZZZ</name>
<dbReference type="InterPro" id="IPR015349">
    <property type="entry name" value="OCT_dom"/>
</dbReference>
<dbReference type="HAMAP" id="MF_01454">
    <property type="entry name" value="GTPase_Obg"/>
    <property type="match status" value="1"/>
</dbReference>
<evidence type="ECO:0000256" key="7">
    <source>
        <dbReference type="ARBA" id="ARBA00022842"/>
    </source>
</evidence>
<dbReference type="Gene3D" id="3.30.300.350">
    <property type="entry name" value="GTP-binding protein OBG, C-terminal domain"/>
    <property type="match status" value="1"/>
</dbReference>
<reference evidence="14" key="1">
    <citation type="submission" date="2020-05" db="EMBL/GenBank/DDBJ databases">
        <authorList>
            <person name="Chiriac C."/>
            <person name="Salcher M."/>
            <person name="Ghai R."/>
            <person name="Kavagutti S V."/>
        </authorList>
    </citation>
    <scope>NUCLEOTIDE SEQUENCE</scope>
</reference>
<dbReference type="InterPro" id="IPR006169">
    <property type="entry name" value="GTP1_OBG_dom"/>
</dbReference>
<feature type="region of interest" description="Disordered" evidence="9">
    <location>
        <begin position="64"/>
        <end position="84"/>
    </location>
</feature>
<feature type="domain" description="Obg" evidence="12">
    <location>
        <begin position="2"/>
        <end position="159"/>
    </location>
</feature>
<dbReference type="NCBIfam" id="TIGR02729">
    <property type="entry name" value="Obg_CgtA"/>
    <property type="match status" value="1"/>
</dbReference>
<dbReference type="PRINTS" id="PR00326">
    <property type="entry name" value="GTP1OBG"/>
</dbReference>
<dbReference type="CDD" id="cd01898">
    <property type="entry name" value="Obg"/>
    <property type="match status" value="1"/>
</dbReference>
<dbReference type="NCBIfam" id="NF008955">
    <property type="entry name" value="PRK12297.1"/>
    <property type="match status" value="1"/>
</dbReference>
<protein>
    <submittedName>
        <fullName evidence="14">Unannotated protein</fullName>
    </submittedName>
</protein>
<dbReference type="InterPro" id="IPR045086">
    <property type="entry name" value="OBG_GTPase"/>
</dbReference>
<dbReference type="EMBL" id="CAFBNC010000055">
    <property type="protein sequence ID" value="CAB4939256.1"/>
    <property type="molecule type" value="Genomic_DNA"/>
</dbReference>
<evidence type="ECO:0000256" key="4">
    <source>
        <dbReference type="ARBA" id="ARBA00022723"/>
    </source>
</evidence>
<dbReference type="AlphaFoldDB" id="A0A6J7J844"/>
<comment type="similarity">
    <text evidence="2">Belongs to the TRAFAC class OBG-HflX-like GTPase superfamily. OBG GTPase family.</text>
</comment>
<dbReference type="GO" id="GO:0003924">
    <property type="term" value="F:GTPase activity"/>
    <property type="evidence" value="ECO:0007669"/>
    <property type="project" value="InterPro"/>
</dbReference>
<dbReference type="InterPro" id="IPR036346">
    <property type="entry name" value="GTP-bd_prot_GTP1/OBG_C_sf"/>
</dbReference>
<dbReference type="PROSITE" id="PS51710">
    <property type="entry name" value="G_OBG"/>
    <property type="match status" value="1"/>
</dbReference>
<dbReference type="InterPro" id="IPR036726">
    <property type="entry name" value="GTP1_OBG_dom_sf"/>
</dbReference>
<dbReference type="InterPro" id="IPR014100">
    <property type="entry name" value="GTP-bd_Obg/CgtA"/>
</dbReference>
<dbReference type="NCBIfam" id="NF008956">
    <property type="entry name" value="PRK12299.1"/>
    <property type="match status" value="1"/>
</dbReference>
<feature type="domain" description="OBG-type G" evidence="10">
    <location>
        <begin position="160"/>
        <end position="337"/>
    </location>
</feature>
<dbReference type="NCBIfam" id="TIGR03595">
    <property type="entry name" value="Obg_CgtA_exten"/>
    <property type="match status" value="1"/>
</dbReference>
<dbReference type="InterPro" id="IPR006074">
    <property type="entry name" value="GTP1-OBG_CS"/>
</dbReference>
<keyword evidence="7" id="KW-0460">Magnesium</keyword>
<evidence type="ECO:0000313" key="14">
    <source>
        <dbReference type="EMBL" id="CAB4939256.1"/>
    </source>
</evidence>
<accession>A0A6J7J844</accession>
<dbReference type="SUPFAM" id="SSF102741">
    <property type="entry name" value="Obg GTP-binding protein C-terminal domain"/>
    <property type="match status" value="1"/>
</dbReference>
<dbReference type="NCBIfam" id="NF008954">
    <property type="entry name" value="PRK12296.1"/>
    <property type="match status" value="1"/>
</dbReference>
<dbReference type="PROSITE" id="PS51883">
    <property type="entry name" value="OBG"/>
    <property type="match status" value="1"/>
</dbReference>
<proteinExistence type="inferred from homology"/>
<dbReference type="FunFam" id="2.70.210.12:FF:000001">
    <property type="entry name" value="GTPase Obg"/>
    <property type="match status" value="1"/>
</dbReference>
<dbReference type="InterPro" id="IPR031167">
    <property type="entry name" value="G_OBG"/>
</dbReference>
<evidence type="ECO:0000259" key="10">
    <source>
        <dbReference type="PROSITE" id="PS51710"/>
    </source>
</evidence>
<evidence type="ECO:0000256" key="8">
    <source>
        <dbReference type="ARBA" id="ARBA00023134"/>
    </source>
</evidence>
<keyword evidence="4" id="KW-0479">Metal-binding</keyword>
<feature type="domain" description="OCT" evidence="11">
    <location>
        <begin position="341"/>
        <end position="429"/>
    </location>
</feature>
<keyword evidence="5" id="KW-0547">Nucleotide-binding</keyword>
<dbReference type="SUPFAM" id="SSF52540">
    <property type="entry name" value="P-loop containing nucleoside triphosphate hydrolases"/>
    <property type="match status" value="1"/>
</dbReference>
<keyword evidence="8" id="KW-0342">GTP-binding</keyword>
<dbReference type="SUPFAM" id="SSF82051">
    <property type="entry name" value="Obg GTP-binding protein N-terminal domain"/>
    <property type="match status" value="1"/>
</dbReference>
<keyword evidence="6" id="KW-0378">Hydrolase</keyword>
<dbReference type="PROSITE" id="PS51881">
    <property type="entry name" value="OCT"/>
    <property type="match status" value="1"/>
</dbReference>
<dbReference type="InterPro" id="IPR027417">
    <property type="entry name" value="P-loop_NTPase"/>
</dbReference>
<comment type="cofactor">
    <cofactor evidence="1">
        <name>Mg(2+)</name>
        <dbReference type="ChEBI" id="CHEBI:18420"/>
    </cofactor>
</comment>
<evidence type="ECO:0000259" key="12">
    <source>
        <dbReference type="PROSITE" id="PS51883"/>
    </source>
</evidence>
<evidence type="ECO:0000256" key="2">
    <source>
        <dbReference type="ARBA" id="ARBA00007699"/>
    </source>
</evidence>
<evidence type="ECO:0000256" key="1">
    <source>
        <dbReference type="ARBA" id="ARBA00001946"/>
    </source>
</evidence>
<evidence type="ECO:0000256" key="3">
    <source>
        <dbReference type="ARBA" id="ARBA00022490"/>
    </source>
</evidence>
<dbReference type="GO" id="GO:0005525">
    <property type="term" value="F:GTP binding"/>
    <property type="evidence" value="ECO:0007669"/>
    <property type="project" value="UniProtKB-KW"/>
</dbReference>
<evidence type="ECO:0000259" key="11">
    <source>
        <dbReference type="PROSITE" id="PS51881"/>
    </source>
</evidence>
<dbReference type="Gene3D" id="3.40.50.300">
    <property type="entry name" value="P-loop containing nucleotide triphosphate hydrolases"/>
    <property type="match status" value="1"/>
</dbReference>
<dbReference type="Pfam" id="PF01926">
    <property type="entry name" value="MMR_HSR1"/>
    <property type="match status" value="1"/>
</dbReference>
<dbReference type="GO" id="GO:0000287">
    <property type="term" value="F:magnesium ion binding"/>
    <property type="evidence" value="ECO:0007669"/>
    <property type="project" value="InterPro"/>
</dbReference>
<dbReference type="PANTHER" id="PTHR11702">
    <property type="entry name" value="DEVELOPMENTALLY REGULATED GTP-BINDING PROTEIN-RELATED"/>
    <property type="match status" value="1"/>
</dbReference>
<dbReference type="PANTHER" id="PTHR11702:SF31">
    <property type="entry name" value="MITOCHONDRIAL RIBOSOME-ASSOCIATED GTPASE 2"/>
    <property type="match status" value="1"/>
</dbReference>
<gene>
    <name evidence="13" type="ORF">UFOPK1392_00202</name>
    <name evidence="14" type="ORF">UFOPK3733_01184</name>
</gene>
<keyword evidence="3" id="KW-0963">Cytoplasm</keyword>
<dbReference type="EMBL" id="CAEMXZ010000005">
    <property type="protein sequence ID" value="CAB4322468.1"/>
    <property type="molecule type" value="Genomic_DNA"/>
</dbReference>
<dbReference type="Gene3D" id="2.70.210.12">
    <property type="entry name" value="GTP1/OBG domain"/>
    <property type="match status" value="1"/>
</dbReference>